<evidence type="ECO:0000313" key="11">
    <source>
        <dbReference type="EMBL" id="PRP76754.1"/>
    </source>
</evidence>
<evidence type="ECO:0000256" key="7">
    <source>
        <dbReference type="ARBA" id="ARBA00022892"/>
    </source>
</evidence>
<dbReference type="Gene3D" id="1.25.40.1030">
    <property type="match status" value="1"/>
</dbReference>
<feature type="region of interest" description="Disordered" evidence="10">
    <location>
        <begin position="976"/>
        <end position="1037"/>
    </location>
</feature>
<accession>A0A2P6MYH1</accession>
<dbReference type="InterPro" id="IPR040251">
    <property type="entry name" value="SEC31-like"/>
</dbReference>
<dbReference type="Gene3D" id="2.130.10.10">
    <property type="entry name" value="YVTN repeat-like/Quinoprotein amine dehydrogenase"/>
    <property type="match status" value="1"/>
</dbReference>
<evidence type="ECO:0000256" key="4">
    <source>
        <dbReference type="ARBA" id="ARBA00022574"/>
    </source>
</evidence>
<evidence type="ECO:0000256" key="2">
    <source>
        <dbReference type="ARBA" id="ARBA00009358"/>
    </source>
</evidence>
<comment type="subcellular location">
    <subcellularLocation>
        <location evidence="1">Endoplasmic reticulum</location>
    </subcellularLocation>
</comment>
<dbReference type="OrthoDB" id="542917at2759"/>
<dbReference type="PANTHER" id="PTHR13923">
    <property type="entry name" value="SEC31-RELATED PROTEIN"/>
    <property type="match status" value="1"/>
</dbReference>
<dbReference type="InterPro" id="IPR036322">
    <property type="entry name" value="WD40_repeat_dom_sf"/>
</dbReference>
<dbReference type="GO" id="GO:0090110">
    <property type="term" value="P:COPII-coated vesicle cargo loading"/>
    <property type="evidence" value="ECO:0007669"/>
    <property type="project" value="TreeGrafter"/>
</dbReference>
<feature type="compositionally biased region" description="Pro residues" evidence="10">
    <location>
        <begin position="989"/>
        <end position="1002"/>
    </location>
</feature>
<comment type="caution">
    <text evidence="11">The sequence shown here is derived from an EMBL/GenBank/DDBJ whole genome shotgun (WGS) entry which is preliminary data.</text>
</comment>
<dbReference type="PANTHER" id="PTHR13923:SF11">
    <property type="entry name" value="SECRETORY 31, ISOFORM D"/>
    <property type="match status" value="1"/>
</dbReference>
<dbReference type="GO" id="GO:0070971">
    <property type="term" value="C:endoplasmic reticulum exit site"/>
    <property type="evidence" value="ECO:0007669"/>
    <property type="project" value="TreeGrafter"/>
</dbReference>
<keyword evidence="8" id="KW-0653">Protein transport</keyword>
<feature type="compositionally biased region" description="Low complexity" evidence="10">
    <location>
        <begin position="1016"/>
        <end position="1033"/>
    </location>
</feature>
<dbReference type="Gene3D" id="1.20.940.10">
    <property type="entry name" value="Functional domain of the splicing factor Prp18"/>
    <property type="match status" value="1"/>
</dbReference>
<dbReference type="SUPFAM" id="SSF50978">
    <property type="entry name" value="WD40 repeat-like"/>
    <property type="match status" value="1"/>
</dbReference>
<feature type="compositionally biased region" description="Acidic residues" evidence="10">
    <location>
        <begin position="483"/>
        <end position="492"/>
    </location>
</feature>
<dbReference type="PROSITE" id="PS00678">
    <property type="entry name" value="WD_REPEATS_1"/>
    <property type="match status" value="1"/>
</dbReference>
<dbReference type="InterPro" id="IPR001680">
    <property type="entry name" value="WD40_rpt"/>
</dbReference>
<protein>
    <submittedName>
        <fullName evidence="11">Protein transport protein SEC31 isoform 1</fullName>
    </submittedName>
</protein>
<organism evidence="11 12">
    <name type="scientific">Planoprotostelium fungivorum</name>
    <dbReference type="NCBI Taxonomy" id="1890364"/>
    <lineage>
        <taxon>Eukaryota</taxon>
        <taxon>Amoebozoa</taxon>
        <taxon>Evosea</taxon>
        <taxon>Variosea</taxon>
        <taxon>Cavosteliida</taxon>
        <taxon>Cavosteliaceae</taxon>
        <taxon>Planoprotostelium</taxon>
    </lineage>
</organism>
<evidence type="ECO:0000313" key="12">
    <source>
        <dbReference type="Proteomes" id="UP000241769"/>
    </source>
</evidence>
<dbReference type="SMART" id="SM00320">
    <property type="entry name" value="WD40"/>
    <property type="match status" value="6"/>
</dbReference>
<feature type="repeat" description="WD" evidence="9">
    <location>
        <begin position="263"/>
        <end position="305"/>
    </location>
</feature>
<evidence type="ECO:0000256" key="1">
    <source>
        <dbReference type="ARBA" id="ARBA00004240"/>
    </source>
</evidence>
<keyword evidence="4 9" id="KW-0853">WD repeat</keyword>
<dbReference type="Proteomes" id="UP000241769">
    <property type="component" value="Unassembled WGS sequence"/>
</dbReference>
<dbReference type="InterPro" id="IPR015943">
    <property type="entry name" value="WD40/YVTN_repeat-like_dom_sf"/>
</dbReference>
<evidence type="ECO:0000256" key="8">
    <source>
        <dbReference type="ARBA" id="ARBA00022927"/>
    </source>
</evidence>
<dbReference type="GO" id="GO:0005198">
    <property type="term" value="F:structural molecule activity"/>
    <property type="evidence" value="ECO:0007669"/>
    <property type="project" value="TreeGrafter"/>
</dbReference>
<name>A0A2P6MYH1_9EUKA</name>
<feature type="region of interest" description="Disordered" evidence="10">
    <location>
        <begin position="468"/>
        <end position="492"/>
    </location>
</feature>
<evidence type="ECO:0000256" key="6">
    <source>
        <dbReference type="ARBA" id="ARBA00022824"/>
    </source>
</evidence>
<gene>
    <name evidence="11" type="ORF">PROFUN_11757</name>
</gene>
<keyword evidence="7" id="KW-0931">ER-Golgi transport</keyword>
<feature type="compositionally biased region" description="Low complexity" evidence="10">
    <location>
        <begin position="924"/>
        <end position="933"/>
    </location>
</feature>
<proteinExistence type="inferred from homology"/>
<evidence type="ECO:0000256" key="5">
    <source>
        <dbReference type="ARBA" id="ARBA00022737"/>
    </source>
</evidence>
<dbReference type="STRING" id="1890364.A0A2P6MYH1"/>
<feature type="compositionally biased region" description="Low complexity" evidence="10">
    <location>
        <begin position="978"/>
        <end position="988"/>
    </location>
</feature>
<comment type="similarity">
    <text evidence="2">Belongs to the WD repeat SEC31 family.</text>
</comment>
<dbReference type="GO" id="GO:0007029">
    <property type="term" value="P:endoplasmic reticulum organization"/>
    <property type="evidence" value="ECO:0007669"/>
    <property type="project" value="TreeGrafter"/>
</dbReference>
<feature type="repeat" description="WD" evidence="9">
    <location>
        <begin position="122"/>
        <end position="164"/>
    </location>
</feature>
<keyword evidence="6" id="KW-0256">Endoplasmic reticulum</keyword>
<dbReference type="Pfam" id="PF00400">
    <property type="entry name" value="WD40"/>
    <property type="match status" value="1"/>
</dbReference>
<reference evidence="11 12" key="1">
    <citation type="journal article" date="2018" name="Genome Biol. Evol.">
        <title>Multiple Roots of Fruiting Body Formation in Amoebozoa.</title>
        <authorList>
            <person name="Hillmann F."/>
            <person name="Forbes G."/>
            <person name="Novohradska S."/>
            <person name="Ferling I."/>
            <person name="Riege K."/>
            <person name="Groth M."/>
            <person name="Westermann M."/>
            <person name="Marz M."/>
            <person name="Spaller T."/>
            <person name="Winckler T."/>
            <person name="Schaap P."/>
            <person name="Glockner G."/>
        </authorList>
    </citation>
    <scope>NUCLEOTIDE SEQUENCE [LARGE SCALE GENOMIC DNA]</scope>
    <source>
        <strain evidence="11 12">Jena</strain>
    </source>
</reference>
<keyword evidence="12" id="KW-1185">Reference proteome</keyword>
<dbReference type="AlphaFoldDB" id="A0A2P6MYH1"/>
<feature type="region of interest" description="Disordered" evidence="10">
    <location>
        <begin position="924"/>
        <end position="945"/>
    </location>
</feature>
<dbReference type="FunCoup" id="A0A2P6MYH1">
    <property type="interactions" value="595"/>
</dbReference>
<dbReference type="InterPro" id="IPR019775">
    <property type="entry name" value="WD40_repeat_CS"/>
</dbReference>
<dbReference type="GO" id="GO:0015031">
    <property type="term" value="P:protein transport"/>
    <property type="evidence" value="ECO:0007669"/>
    <property type="project" value="UniProtKB-KW"/>
</dbReference>
<sequence>MRLEVERSAVVAWNPSLANAGILAAGTVAGTMGADFDYSAHLELFRVDMNPQEDGQPKQLQLLGATSASERFHKLTWGLSGAQSGGSYSLGLLAGGLSNGSVSIWDPKKIMDGEEDSLVVNVEHGKGPVQGLEFNPFQPNLLASGGSNSEINIWDIVNAKAPSVFNPSSKSTNQDVDITCVAWNRKVSHILGSTNYNGVTNIWDLKAKRSVLNFSDPNKRIRCRSMAWNPDEATQLIVASEDDATPVIEIWDLRNTVVPVRELSGHSKGIWAISWCPQDADLLLSTSKDHKTLCWNLKSGEVQSEVDHGSTSWNFDVQWSPKIPALLSTCSFSGKIKVVSLQDTRSNEARDDTSVSLFDRSKSAHAPKWLKRPAGVNFGFGGKLASFNRNDKSQVKLQQVVTDEGLVSSAEKVKELLSTGVNEEVEKLCKDKSKEQNDSWSIMAALFADNQRKRILENLGYTPKKNKTVEEESADEILRDKEETSDEDSDISFPEDEEEAAICLAVITGDVEEAVDLCLSANRMADALLIAAYAKDQDVWNKAQKAHFKQQRGTYLSLLAPVMNKDYSTLVDRCNLKDWKTVLATLCTYAQSDEFPLLVSKLGDRLREEEKEGATCCYICAGNMDKATQMWTLDVAKGTELQEFVEKVIVLKKATNYNQPLDQKVTEKFSDYASYLASQGKRTEALQILSFLLGSQNAHKDETAAGQLLERLIHSTAAPAPQRTITPTLAPRVNQLPAAQTSVRTAPPTTPFVPQTGYAPAPGPVSSGPPSRFPTPVGGQQQVPANNYQQVPANNYQQIPANNYQQVPANSNHSYTPTTPLSHPPTNHVTAPKLPSPVSIRQVPITNAQHVGGFKSGAAVPTIAPPLVLPTPTNPVLPTAPVSAGPPPTMEGFSKVIAQPGVVTKHAAAVPAVPTGNFVPPTVVSHTSHTTHTASSMAPPPTNFPVSAPPTNYPVAQPVVQPPPVSTFVPTAPAVVSQQGPTHTGFPQQGPPPTTPLAPPPTTGGSPSLTNNTFGSNPPSSSPAAPSKSAPGPTTAENQYTIDSLRAIFEGSSRSQNPKVQKLEKDVSKRFEPFIEKLKKNEVSAPVSTQSKALVEAILAGDHSGSNATLSSLTTNHWEELGSSMVIAFKRMVEMTKP</sequence>
<dbReference type="GO" id="GO:0030127">
    <property type="term" value="C:COPII vesicle coat"/>
    <property type="evidence" value="ECO:0007669"/>
    <property type="project" value="TreeGrafter"/>
</dbReference>
<evidence type="ECO:0000256" key="10">
    <source>
        <dbReference type="SAM" id="MobiDB-lite"/>
    </source>
</evidence>
<dbReference type="PROSITE" id="PS50082">
    <property type="entry name" value="WD_REPEATS_2"/>
    <property type="match status" value="2"/>
</dbReference>
<keyword evidence="5" id="KW-0677">Repeat</keyword>
<dbReference type="InParanoid" id="A0A2P6MYH1"/>
<evidence type="ECO:0000256" key="9">
    <source>
        <dbReference type="PROSITE-ProRule" id="PRU00221"/>
    </source>
</evidence>
<evidence type="ECO:0000256" key="3">
    <source>
        <dbReference type="ARBA" id="ARBA00022448"/>
    </source>
</evidence>
<keyword evidence="3" id="KW-0813">Transport</keyword>
<dbReference type="EMBL" id="MDYQ01000304">
    <property type="protein sequence ID" value="PRP76754.1"/>
    <property type="molecule type" value="Genomic_DNA"/>
</dbReference>